<dbReference type="SUPFAM" id="SSF52540">
    <property type="entry name" value="P-loop containing nucleoside triphosphate hydrolases"/>
    <property type="match status" value="1"/>
</dbReference>
<keyword evidence="2" id="KW-0808">Transferase</keyword>
<proteinExistence type="predicted"/>
<protein>
    <submittedName>
        <fullName evidence="2">Serine protein kinase, PrkA</fullName>
    </submittedName>
</protein>
<accession>H5SRB5</accession>
<dbReference type="PANTHER" id="PTHR30267:SF2">
    <property type="entry name" value="PROTEIN PRKA"/>
    <property type="match status" value="1"/>
</dbReference>
<dbReference type="PANTHER" id="PTHR30267">
    <property type="entry name" value="PROTEIN KINASE PRKA"/>
    <property type="match status" value="1"/>
</dbReference>
<dbReference type="GO" id="GO:0004672">
    <property type="term" value="F:protein kinase activity"/>
    <property type="evidence" value="ECO:0007669"/>
    <property type="project" value="TreeGrafter"/>
</dbReference>
<sequence>MESIVREITREIKETQVRDKYRPIPFDEYLRMVFEDPRLVRNAYQRLYDMILSHGTHIAKVHDKEVIRYNFFDDPFGKGEDAIYGIDEALKNLVDTLNAAAKGLGPDRRIILLHGPVATSKSTIGRLFRRGLEEYSKTDDGRLYTFEWDVSDFDDEPSDVVPCPIFEEPLRLIPIEPRQKILTEINRIFKEKYHGEYELRVEGDLCPKCRFYFNRFMKLYEDDLEKVLKHVTVRRLILSEKDRRGIATFEPKDKKNQDEEELTGGLNWRLVQVYGSDSDPRAFNYDGELCVANRGIFDGEELLKLQEEFLYDFLHATQEHVIKPKKNPRIDIDTVILGRTNSPEYKRVKSNEKMEAFNDRTRKIDIPYVLRKSDEEKIYRKFFGKNRVWGKHIAPHTLEMAALWAVLTRLEEPSADISLLQKAKVYDGESIPNRTIDVKKIMEEAKGEEGFFGISPRYVIDMISKALVNDVEGCINPYRVLAMLEDNLPHHSGIDENRIEEYKEYIELVKEELSAICQEEVRRVISHDPDELRQVGQKYLDHVMAYLNDEKVEDRYTGEEMEPDEEFMRSIEKQIGVTEAQKDDFRQEISNWISERARKGEPFNPEQNDRLRRALEKKLWEDKKHNINFTAMVSDKTTDPEHKRRKAEWIERLKSEYGYCDVCAENVIDYAGAEVAREELEARESRS</sequence>
<gene>
    <name evidence="2" type="ORF">HGMM_OP2C182</name>
</gene>
<name>H5SRB5_ACEAU</name>
<evidence type="ECO:0000313" key="2">
    <source>
        <dbReference type="EMBL" id="BAL58632.1"/>
    </source>
</evidence>
<organism evidence="2">
    <name type="scientific">Acetithermum autotrophicum</name>
    <dbReference type="NCBI Taxonomy" id="1446466"/>
    <lineage>
        <taxon>Bacteria</taxon>
        <taxon>Candidatus Bipolaricaulota</taxon>
        <taxon>Candidatus Acetithermum</taxon>
    </lineage>
</organism>
<reference evidence="2" key="1">
    <citation type="journal article" date="2005" name="Environ. Microbiol.">
        <title>Genetic and functional properties of uncultivated thermophilic crenarchaeotes from a subsurface gold mine as revealed by analysis of genome fragments.</title>
        <authorList>
            <person name="Nunoura T."/>
            <person name="Hirayama H."/>
            <person name="Takami H."/>
            <person name="Oida H."/>
            <person name="Nishi S."/>
            <person name="Shimamura S."/>
            <person name="Suzuki Y."/>
            <person name="Inagaki F."/>
            <person name="Takai K."/>
            <person name="Nealson K.H."/>
            <person name="Horikoshi K."/>
        </authorList>
    </citation>
    <scope>NUCLEOTIDE SEQUENCE</scope>
</reference>
<dbReference type="Pfam" id="PF08298">
    <property type="entry name" value="AAA_PrkA"/>
    <property type="match status" value="1"/>
</dbReference>
<dbReference type="AlphaFoldDB" id="H5SRB5"/>
<reference evidence="2" key="2">
    <citation type="journal article" date="2012" name="PLoS ONE">
        <title>A Deeply Branching Thermophilic Bacterium with an Ancient Acetyl-CoA Pathway Dominates a Subsurface Ecosystem.</title>
        <authorList>
            <person name="Takami H."/>
            <person name="Noguchi H."/>
            <person name="Takaki Y."/>
            <person name="Uchiyama I."/>
            <person name="Toyoda A."/>
            <person name="Nishi S."/>
            <person name="Chee G.-J."/>
            <person name="Arai W."/>
            <person name="Nunoura T."/>
            <person name="Itoh T."/>
            <person name="Hattori M."/>
            <person name="Takai K."/>
        </authorList>
    </citation>
    <scope>NUCLEOTIDE SEQUENCE</scope>
</reference>
<dbReference type="EMBL" id="AP011801">
    <property type="protein sequence ID" value="BAL58632.1"/>
    <property type="molecule type" value="Genomic_DNA"/>
</dbReference>
<evidence type="ECO:0000259" key="1">
    <source>
        <dbReference type="SMART" id="SM00763"/>
    </source>
</evidence>
<dbReference type="SMART" id="SM00763">
    <property type="entry name" value="AAA_PrkA"/>
    <property type="match status" value="1"/>
</dbReference>
<dbReference type="InterPro" id="IPR027417">
    <property type="entry name" value="P-loop_NTPase"/>
</dbReference>
<dbReference type="InterPro" id="IPR010650">
    <property type="entry name" value="PrkA_C"/>
</dbReference>
<dbReference type="InterPro" id="IPR013153">
    <property type="entry name" value="Prk_AAA"/>
</dbReference>
<keyword evidence="2" id="KW-0418">Kinase</keyword>
<feature type="domain" description="PrkA AAA" evidence="1">
    <location>
        <begin position="24"/>
        <end position="417"/>
    </location>
</feature>
<dbReference type="Pfam" id="PF06798">
    <property type="entry name" value="PrkA"/>
    <property type="match status" value="1"/>
</dbReference>